<dbReference type="Proteomes" id="UP001168128">
    <property type="component" value="Unassembled WGS sequence"/>
</dbReference>
<sequence length="68" mass="8204">MKPELKRIRKVEYDIDPNRYELRDGREINAPLCPYGNHYKWIGFDLKTNEYVRFAKSVFKLLINKNGK</sequence>
<evidence type="ECO:0000313" key="1">
    <source>
        <dbReference type="EMBL" id="MDO3427337.1"/>
    </source>
</evidence>
<accession>A0ABT8U8D1</accession>
<gene>
    <name evidence="1" type="ORF">QWT87_20895</name>
</gene>
<dbReference type="RefSeq" id="WP_302718652.1">
    <property type="nucleotide sequence ID" value="NZ_JAULSJ010000071.1"/>
</dbReference>
<proteinExistence type="predicted"/>
<evidence type="ECO:0000313" key="2">
    <source>
        <dbReference type="Proteomes" id="UP001168128"/>
    </source>
</evidence>
<comment type="caution">
    <text evidence="1">The sequence shown here is derived from an EMBL/GenBank/DDBJ whole genome shotgun (WGS) entry which is preliminary data.</text>
</comment>
<reference evidence="1" key="1">
    <citation type="submission" date="2023-07" db="EMBL/GenBank/DDBJ databases">
        <title>AMR profile of multidrug- resistance Chryseobacterium gambrini related strain.</title>
        <authorList>
            <person name="Kirdat K."/>
            <person name="Bhatt A."/>
            <person name="Kuyare S."/>
            <person name="Yadav A."/>
        </authorList>
    </citation>
    <scope>NUCLEOTIDE SEQUENCE</scope>
    <source>
        <strain evidence="1">APV-1</strain>
    </source>
</reference>
<organism evidence="1 2">
    <name type="scientific">Chryseobacterium urinae</name>
    <dbReference type="NCBI Taxonomy" id="3058400"/>
    <lineage>
        <taxon>Bacteria</taxon>
        <taxon>Pseudomonadati</taxon>
        <taxon>Bacteroidota</taxon>
        <taxon>Flavobacteriia</taxon>
        <taxon>Flavobacteriales</taxon>
        <taxon>Weeksellaceae</taxon>
        <taxon>Chryseobacterium group</taxon>
        <taxon>Chryseobacterium</taxon>
    </lineage>
</organism>
<name>A0ABT8U8D1_9FLAO</name>
<protein>
    <submittedName>
        <fullName evidence="1">Uncharacterized protein</fullName>
    </submittedName>
</protein>
<keyword evidence="2" id="KW-1185">Reference proteome</keyword>
<dbReference type="EMBL" id="JAULSJ010000071">
    <property type="protein sequence ID" value="MDO3427337.1"/>
    <property type="molecule type" value="Genomic_DNA"/>
</dbReference>